<dbReference type="Gene3D" id="3.30.40.10">
    <property type="entry name" value="Zinc/RING finger domain, C3HC4 (zinc finger)"/>
    <property type="match status" value="1"/>
</dbReference>
<evidence type="ECO:0000256" key="9">
    <source>
        <dbReference type="ARBA" id="ARBA00022833"/>
    </source>
</evidence>
<keyword evidence="5" id="KW-0963">Cytoplasm</keyword>
<evidence type="ECO:0000256" key="7">
    <source>
        <dbReference type="ARBA" id="ARBA00022723"/>
    </source>
</evidence>
<feature type="coiled-coil region" evidence="12">
    <location>
        <begin position="1359"/>
        <end position="1411"/>
    </location>
</feature>
<dbReference type="InterPro" id="IPR056871">
    <property type="entry name" value="WH_TTC3"/>
</dbReference>
<keyword evidence="12" id="KW-0175">Coiled coil</keyword>
<organism evidence="15 16">
    <name type="scientific">Sparus aurata</name>
    <name type="common">Gilthead sea bream</name>
    <dbReference type="NCBI Taxonomy" id="8175"/>
    <lineage>
        <taxon>Eukaryota</taxon>
        <taxon>Metazoa</taxon>
        <taxon>Chordata</taxon>
        <taxon>Craniata</taxon>
        <taxon>Vertebrata</taxon>
        <taxon>Euteleostomi</taxon>
        <taxon>Actinopterygii</taxon>
        <taxon>Neopterygii</taxon>
        <taxon>Teleostei</taxon>
        <taxon>Neoteleostei</taxon>
        <taxon>Acanthomorphata</taxon>
        <taxon>Eupercaria</taxon>
        <taxon>Spariformes</taxon>
        <taxon>Sparidae</taxon>
        <taxon>Sparus</taxon>
    </lineage>
</organism>
<comment type="pathway">
    <text evidence="3">Protein modification; protein ubiquitination.</text>
</comment>
<dbReference type="CDD" id="cd16481">
    <property type="entry name" value="RING-H2_TTC3"/>
    <property type="match status" value="1"/>
</dbReference>
<dbReference type="InterPro" id="IPR058209">
    <property type="entry name" value="TPR_BSK1_C"/>
</dbReference>
<feature type="domain" description="RING-type" evidence="14">
    <location>
        <begin position="1738"/>
        <end position="1778"/>
    </location>
</feature>
<dbReference type="Ensembl" id="ENSSAUT00010014404.1">
    <property type="protein sequence ID" value="ENSSAUP00010013549.1"/>
    <property type="gene ID" value="ENSSAUG00010006432.1"/>
</dbReference>
<evidence type="ECO:0000256" key="11">
    <source>
        <dbReference type="PROSITE-ProRule" id="PRU00339"/>
    </source>
</evidence>
<dbReference type="Pfam" id="PF24905">
    <property type="entry name" value="TTC3_9th"/>
    <property type="match status" value="1"/>
</dbReference>
<keyword evidence="7" id="KW-0479">Metal-binding</keyword>
<dbReference type="InterPro" id="IPR019734">
    <property type="entry name" value="TPR_rpt"/>
</dbReference>
<accession>A0A671ULK9</accession>
<dbReference type="UniPathway" id="UPA00143"/>
<evidence type="ECO:0000259" key="14">
    <source>
        <dbReference type="PROSITE" id="PS50089"/>
    </source>
</evidence>
<dbReference type="PANTHER" id="PTHR17550:SF8">
    <property type="entry name" value="RING-TYPE E3 UBIQUITIN TRANSFERASE"/>
    <property type="match status" value="1"/>
</dbReference>
<dbReference type="InterPro" id="IPR013083">
    <property type="entry name" value="Znf_RING/FYVE/PHD"/>
</dbReference>
<evidence type="ECO:0000256" key="6">
    <source>
        <dbReference type="ARBA" id="ARBA00022679"/>
    </source>
</evidence>
<reference evidence="15" key="2">
    <citation type="submission" date="2025-08" db="UniProtKB">
        <authorList>
            <consortium name="Ensembl"/>
        </authorList>
    </citation>
    <scope>IDENTIFICATION</scope>
</reference>
<feature type="compositionally biased region" description="Basic and acidic residues" evidence="13">
    <location>
        <begin position="369"/>
        <end position="381"/>
    </location>
</feature>
<feature type="compositionally biased region" description="Basic and acidic residues" evidence="13">
    <location>
        <begin position="407"/>
        <end position="418"/>
    </location>
</feature>
<evidence type="ECO:0000256" key="5">
    <source>
        <dbReference type="ARBA" id="ARBA00022490"/>
    </source>
</evidence>
<dbReference type="PROSITE" id="PS50005">
    <property type="entry name" value="TPR"/>
    <property type="match status" value="2"/>
</dbReference>
<dbReference type="Pfam" id="PF24812">
    <property type="entry name" value="WHD_TTC3"/>
    <property type="match status" value="1"/>
</dbReference>
<keyword evidence="9" id="KW-0862">Zinc</keyword>
<dbReference type="SUPFAM" id="SSF48452">
    <property type="entry name" value="TPR-like"/>
    <property type="match status" value="2"/>
</dbReference>
<protein>
    <recommendedName>
        <fullName evidence="4">RING-type E3 ubiquitin transferase</fullName>
        <ecNumber evidence="4">2.3.2.27</ecNumber>
    </recommendedName>
</protein>
<evidence type="ECO:0000256" key="13">
    <source>
        <dbReference type="SAM" id="MobiDB-lite"/>
    </source>
</evidence>
<comment type="catalytic activity">
    <reaction evidence="1">
        <text>S-ubiquitinyl-[E2 ubiquitin-conjugating enzyme]-L-cysteine + [acceptor protein]-L-lysine = [E2 ubiquitin-conjugating enzyme]-L-cysteine + N(6)-ubiquitinyl-[acceptor protein]-L-lysine.</text>
        <dbReference type="EC" id="2.3.2.27"/>
    </reaction>
</comment>
<evidence type="ECO:0000313" key="15">
    <source>
        <dbReference type="Ensembl" id="ENSSAUP00010013549.1"/>
    </source>
</evidence>
<dbReference type="GO" id="GO:0016567">
    <property type="term" value="P:protein ubiquitination"/>
    <property type="evidence" value="ECO:0007669"/>
    <property type="project" value="UniProtKB-UniPathway"/>
</dbReference>
<proteinExistence type="predicted"/>
<evidence type="ECO:0000256" key="4">
    <source>
        <dbReference type="ARBA" id="ARBA00012483"/>
    </source>
</evidence>
<dbReference type="EC" id="2.3.2.27" evidence="4"/>
<dbReference type="InterPro" id="IPR043866">
    <property type="entry name" value="TTC3/DZIP3_dom"/>
</dbReference>
<feature type="compositionally biased region" description="Low complexity" evidence="13">
    <location>
        <begin position="1590"/>
        <end position="1617"/>
    </location>
</feature>
<feature type="region of interest" description="Disordered" evidence="13">
    <location>
        <begin position="1588"/>
        <end position="1629"/>
    </location>
</feature>
<keyword evidence="8 10" id="KW-0863">Zinc-finger</keyword>
<reference evidence="15" key="3">
    <citation type="submission" date="2025-09" db="UniProtKB">
        <authorList>
            <consortium name="Ensembl"/>
        </authorList>
    </citation>
    <scope>IDENTIFICATION</scope>
</reference>
<dbReference type="Pfam" id="PF19179">
    <property type="entry name" value="TTC3_DZIP3_dom"/>
    <property type="match status" value="1"/>
</dbReference>
<dbReference type="GO" id="GO:0005737">
    <property type="term" value="C:cytoplasm"/>
    <property type="evidence" value="ECO:0007669"/>
    <property type="project" value="UniProtKB-SubCell"/>
</dbReference>
<dbReference type="PANTHER" id="PTHR17550">
    <property type="entry name" value="E3 UBIQUITIN-PROTEIN LIGASE TTC3"/>
    <property type="match status" value="1"/>
</dbReference>
<feature type="region of interest" description="Disordered" evidence="13">
    <location>
        <begin position="353"/>
        <end position="467"/>
    </location>
</feature>
<evidence type="ECO:0000256" key="10">
    <source>
        <dbReference type="PROSITE-ProRule" id="PRU00175"/>
    </source>
</evidence>
<keyword evidence="16" id="KW-1185">Reference proteome</keyword>
<dbReference type="Gene3D" id="1.25.40.10">
    <property type="entry name" value="Tetratricopeptide repeat domain"/>
    <property type="match status" value="1"/>
</dbReference>
<feature type="compositionally biased region" description="Basic and acidic residues" evidence="13">
    <location>
        <begin position="425"/>
        <end position="450"/>
    </location>
</feature>
<feature type="repeat" description="TPR" evidence="11">
    <location>
        <begin position="562"/>
        <end position="595"/>
    </location>
</feature>
<dbReference type="InterPro" id="IPR056872">
    <property type="entry name" value="TTC3/DZIP3-like_helical"/>
</dbReference>
<dbReference type="Proteomes" id="UP000472265">
    <property type="component" value="Chromosome 13"/>
</dbReference>
<dbReference type="InterPro" id="IPR011990">
    <property type="entry name" value="TPR-like_helical_dom_sf"/>
</dbReference>
<evidence type="ECO:0000313" key="16">
    <source>
        <dbReference type="Proteomes" id="UP000472265"/>
    </source>
</evidence>
<dbReference type="SMART" id="SM00028">
    <property type="entry name" value="TPR"/>
    <property type="match status" value="4"/>
</dbReference>
<feature type="repeat" description="TPR" evidence="11">
    <location>
        <begin position="236"/>
        <end position="269"/>
    </location>
</feature>
<dbReference type="Pfam" id="PF24525">
    <property type="entry name" value="TTC3"/>
    <property type="match status" value="1"/>
</dbReference>
<dbReference type="InterPro" id="IPR056870">
    <property type="entry name" value="TTC3/DZIP3/RBM44-like_helical"/>
</dbReference>
<dbReference type="GO" id="GO:0008270">
    <property type="term" value="F:zinc ion binding"/>
    <property type="evidence" value="ECO:0007669"/>
    <property type="project" value="UniProtKB-KW"/>
</dbReference>
<comment type="subcellular location">
    <subcellularLocation>
        <location evidence="2">Cytoplasm</location>
    </subcellularLocation>
</comment>
<name>A0A671ULK9_SPAAU</name>
<evidence type="ECO:0000256" key="2">
    <source>
        <dbReference type="ARBA" id="ARBA00004496"/>
    </source>
</evidence>
<dbReference type="PROSITE" id="PS50089">
    <property type="entry name" value="ZF_RING_2"/>
    <property type="match status" value="1"/>
</dbReference>
<dbReference type="Pfam" id="PF13639">
    <property type="entry name" value="zf-RING_2"/>
    <property type="match status" value="1"/>
</dbReference>
<feature type="region of interest" description="Disordered" evidence="13">
    <location>
        <begin position="999"/>
        <end position="1025"/>
    </location>
</feature>
<dbReference type="InterPro" id="IPR001841">
    <property type="entry name" value="Znf_RING"/>
</dbReference>
<keyword evidence="11" id="KW-0802">TPR repeat</keyword>
<evidence type="ECO:0000256" key="1">
    <source>
        <dbReference type="ARBA" id="ARBA00000900"/>
    </source>
</evidence>
<gene>
    <name evidence="15" type="primary">ttc3</name>
</gene>
<evidence type="ECO:0000256" key="3">
    <source>
        <dbReference type="ARBA" id="ARBA00004906"/>
    </source>
</evidence>
<dbReference type="SMART" id="SM00184">
    <property type="entry name" value="RING"/>
    <property type="match status" value="1"/>
</dbReference>
<evidence type="ECO:0000256" key="8">
    <source>
        <dbReference type="ARBA" id="ARBA00022771"/>
    </source>
</evidence>
<dbReference type="SUPFAM" id="SSF57850">
    <property type="entry name" value="RING/U-box"/>
    <property type="match status" value="1"/>
</dbReference>
<dbReference type="InParanoid" id="A0A671ULK9"/>
<dbReference type="GO" id="GO:0061630">
    <property type="term" value="F:ubiquitin protein ligase activity"/>
    <property type="evidence" value="ECO:0007669"/>
    <property type="project" value="UniProtKB-EC"/>
</dbReference>
<evidence type="ECO:0000256" key="12">
    <source>
        <dbReference type="SAM" id="Coils"/>
    </source>
</evidence>
<dbReference type="GeneTree" id="ENSGT00940000154465"/>
<sequence length="1798" mass="204032">MSDSDSDSDFEERLAAVSCYPPTKITAFNQSVVFWMSMKRMFFPPPQAMCARGNSLMITLNPSDEILQQWSHLPADTRRQSTEKMKLCAFWLPILLQRDESSRILDWALQIGLIDSNEDLSLRHIRKIETVEAVLRALEKGTLRKDQTKHVFRISNMLNLQRTPGDVDEAIHWLEQTGEPGIFHRLMDLGHINTCFTALHLIFTEFAKYIQDMGRNKEKTMRSLMARPSDYQMEKSEEMKRKGNENFQRKQYEDAVQFYSKAIKYYPDNHIIYGNRALCYIRSEKYLKAVGDGKRATLIKPLWAKGHYRYCEALFSMGETKMAIEANDSARILCKDDEEGLKNLEQQHQKFITEKPEPKVGKVKKTHSKRSDSTNRAHLMETRPQIVKAVKTDPATNTVPQSKVPHNKMDKKPGKNEKTAQAQDNTKDSKISKSEISSKDGKAESNTEAKKKPKSKNPSGDQILKVDDSKAGVVKELRSMVQDAHTALADLRSRNAEQAFSQALALLETSTLKELGLSILDLLLLLYGRASALTDIGQPEELGEAQRLLEKIKSFEERTFQCLVFYAIGRVYVKENRFAVALQQFSDSLQMVKNQITPGKLTWPLTKEIVKETQPDYFKEILDSTIELCKFPPIPDAICRLEKCNGHLKAEIYFTDPDFKGFIQICCCQSCIIEYHMTCWKTLKASSFSEKNEKDFLQEPCMTPDCVGRICCIKIFGPTGLVKCKFETTIPKRYTAKKLKVNQKCTSLKKLKSKEERRLKRKQHKQSFQEKQVINDEILQEKEDSATQIQQKAWLIYRDRVLLQISQNLELLREEKGLQVLDVTSCLKPWLELDLLKGNQIAGRILNWQQEQLETLGQVIELLLERKNRVWARVLVQLLSSCLDLNPKLTNWACQLNNAGLNAAKSFIEHYSGHLEQLDLAFLLNFAPLQEVIIEKLGTRPELFSSIGLTVTEYLKQATPHHMRLFIWTLEEHRDEYVSCHSILDEYFDMMDGHCSVLKKSDENQNNSPMKTRGRKKKQKEPKGVYVFPGTRGVTSREEWDQDFFEDESLSFLDPGDPFSVPSHLREQVANFEDQYNSTRHTSHYKKILDNNPDPTKESLYDYFAQILEEHGPLVAEDPLLVGELENFPSVAQLKIQEAGGFEHFLLESLRFIKMGRSIGLAKHAVSLQQVGNGASLDDLDDLDVILDPDTDSLLDLHDPAFTNYVDSYSSAQTDVCSVLPSPYVYGFIPPLQLSAHATAFGVNNPDSHWASGDSQYETPNFLTNGYGELDLYSSEADAGVLETDQSSDRGAHTMTEDSLLKKHAASQTCQETMRSVAVNTEPHERFETSSGDINKKLKSNKDLVGQIKKMANSFDKVNLQHKEDVAHLEEEVRKITVNIQVTNQELALFQQKLEEEVKKDQKEKKANQETLRSLKVETEEILEEHGRLARTIREKKADYDAKLSDFLELSNQSAAEKMSLEDEIKRCKVLITLATGRSNTAQLSVVESNRDQGLYDLYRELASAKALLTKLDDAAHGFQNQDLEITRNSLRASIQEIEKKISSAETQFQEQMDQVNNGRRVSELLSVNINNHPEPPAATLSGAAKEFVPSSAASHSSPPLLQQPAAETPAAPPQTLHKPPARILEPPHTHSTVFDKAMERLATMFPDYTRPDLMRFVQELRSSSGGSLSNMALQDMVGGVTQLILDHQEKLNAAKMNAMGRGSPAKSATPPLVPPVWQSLGPQRATHSNALNVEDPCIICHDDMTPDNICVLECRHSFHKECIRSWLKEQSTCPTCRDHALLPDDFPVLSGRRRQAP</sequence>
<reference evidence="15" key="1">
    <citation type="submission" date="2021-04" db="EMBL/GenBank/DDBJ databases">
        <authorList>
            <consortium name="Wellcome Sanger Institute Data Sharing"/>
        </authorList>
    </citation>
    <scope>NUCLEOTIDE SEQUENCE [LARGE SCALE GENOMIC DNA]</scope>
</reference>
<keyword evidence="6" id="KW-0808">Transferase</keyword>
<dbReference type="OMA" id="CEDVRAK"/>
<dbReference type="Pfam" id="PF25575">
    <property type="entry name" value="TPR_BSK1_C"/>
    <property type="match status" value="1"/>
</dbReference>
<feature type="coiled-coil region" evidence="12">
    <location>
        <begin position="1521"/>
        <end position="1555"/>
    </location>
</feature>